<gene>
    <name evidence="11" type="ORF">ACFSGJ_02910</name>
</gene>
<dbReference type="PANTHER" id="PTHR35011">
    <property type="entry name" value="2,3-DIKETO-L-GULONATE TRAP TRANSPORTER SMALL PERMEASE PROTEIN YIAM"/>
    <property type="match status" value="1"/>
</dbReference>
<feature type="transmembrane region" description="Helical" evidence="9">
    <location>
        <begin position="93"/>
        <end position="117"/>
    </location>
</feature>
<comment type="subcellular location">
    <subcellularLocation>
        <location evidence="1 9">Cell inner membrane</location>
        <topology evidence="1 9">Multi-pass membrane protein</topology>
    </subcellularLocation>
</comment>
<dbReference type="Proteomes" id="UP001597353">
    <property type="component" value="Unassembled WGS sequence"/>
</dbReference>
<comment type="similarity">
    <text evidence="8 9">Belongs to the TRAP transporter small permease family.</text>
</comment>
<protein>
    <recommendedName>
        <fullName evidence="9">TRAP transporter small permease protein</fullName>
    </recommendedName>
</protein>
<reference evidence="12" key="1">
    <citation type="journal article" date="2019" name="Int. J. Syst. Evol. Microbiol.">
        <title>The Global Catalogue of Microorganisms (GCM) 10K type strain sequencing project: providing services to taxonomists for standard genome sequencing and annotation.</title>
        <authorList>
            <consortium name="The Broad Institute Genomics Platform"/>
            <consortium name="The Broad Institute Genome Sequencing Center for Infectious Disease"/>
            <person name="Wu L."/>
            <person name="Ma J."/>
        </authorList>
    </citation>
    <scope>NUCLEOTIDE SEQUENCE [LARGE SCALE GENOMIC DNA]</scope>
    <source>
        <strain evidence="12">CGMCC 4.7242</strain>
    </source>
</reference>
<keyword evidence="4 9" id="KW-0997">Cell inner membrane</keyword>
<name>A0ABW4S0L8_9RHOB</name>
<keyword evidence="7 9" id="KW-0472">Membrane</keyword>
<evidence type="ECO:0000256" key="2">
    <source>
        <dbReference type="ARBA" id="ARBA00022448"/>
    </source>
</evidence>
<feature type="transmembrane region" description="Helical" evidence="9">
    <location>
        <begin position="21"/>
        <end position="42"/>
    </location>
</feature>
<evidence type="ECO:0000256" key="3">
    <source>
        <dbReference type="ARBA" id="ARBA00022475"/>
    </source>
</evidence>
<feature type="transmembrane region" description="Helical" evidence="9">
    <location>
        <begin position="137"/>
        <end position="159"/>
    </location>
</feature>
<dbReference type="InterPro" id="IPR007387">
    <property type="entry name" value="TRAP_DctQ"/>
</dbReference>
<comment type="subunit">
    <text evidence="9">The complex comprises the extracytoplasmic solute receptor protein and the two transmembrane proteins.</text>
</comment>
<keyword evidence="5 9" id="KW-0812">Transmembrane</keyword>
<keyword evidence="6 9" id="KW-1133">Transmembrane helix</keyword>
<dbReference type="EMBL" id="JBHUGH010000002">
    <property type="protein sequence ID" value="MFD1911159.1"/>
    <property type="molecule type" value="Genomic_DNA"/>
</dbReference>
<evidence type="ECO:0000256" key="8">
    <source>
        <dbReference type="ARBA" id="ARBA00038436"/>
    </source>
</evidence>
<evidence type="ECO:0000256" key="5">
    <source>
        <dbReference type="ARBA" id="ARBA00022692"/>
    </source>
</evidence>
<evidence type="ECO:0000256" key="7">
    <source>
        <dbReference type="ARBA" id="ARBA00023136"/>
    </source>
</evidence>
<proteinExistence type="inferred from homology"/>
<dbReference type="Pfam" id="PF04290">
    <property type="entry name" value="DctQ"/>
    <property type="match status" value="1"/>
</dbReference>
<dbReference type="PANTHER" id="PTHR35011:SF4">
    <property type="entry name" value="SLL1102 PROTEIN"/>
    <property type="match status" value="1"/>
</dbReference>
<accession>A0ABW4S0L8</accession>
<evidence type="ECO:0000256" key="6">
    <source>
        <dbReference type="ARBA" id="ARBA00022989"/>
    </source>
</evidence>
<evidence type="ECO:0000259" key="10">
    <source>
        <dbReference type="Pfam" id="PF04290"/>
    </source>
</evidence>
<keyword evidence="2 9" id="KW-0813">Transport</keyword>
<keyword evidence="3" id="KW-1003">Cell membrane</keyword>
<evidence type="ECO:0000256" key="9">
    <source>
        <dbReference type="RuleBase" id="RU369079"/>
    </source>
</evidence>
<evidence type="ECO:0000256" key="4">
    <source>
        <dbReference type="ARBA" id="ARBA00022519"/>
    </source>
</evidence>
<feature type="domain" description="Tripartite ATP-independent periplasmic transporters DctQ component" evidence="10">
    <location>
        <begin position="30"/>
        <end position="162"/>
    </location>
</feature>
<dbReference type="InterPro" id="IPR055348">
    <property type="entry name" value="DctQ"/>
</dbReference>
<keyword evidence="12" id="KW-1185">Reference proteome</keyword>
<organism evidence="11 12">
    <name type="scientific">Halodurantibacterium flavum</name>
    <dbReference type="NCBI Taxonomy" id="1382802"/>
    <lineage>
        <taxon>Bacteria</taxon>
        <taxon>Pseudomonadati</taxon>
        <taxon>Pseudomonadota</taxon>
        <taxon>Alphaproteobacteria</taxon>
        <taxon>Rhodobacterales</taxon>
        <taxon>Paracoccaceae</taxon>
        <taxon>Halodurantibacterium</taxon>
    </lineage>
</organism>
<sequence>MKAAVTRVVEGLESLVRAFGILAALICVVLVLLVAGDVFARYLFRTGAVWAQELQWHLISPIALFGMSYALFSGEQVRVDVLYERFPLPVQRLIEVMGGLLMLALGVIVVKLSLPWVEMSYARGEGSPNPGGLPHRFLLKSLIPLGFGLLAAQGLAHALRHAFDLPPRNPREAAQLQDLP</sequence>
<evidence type="ECO:0000313" key="12">
    <source>
        <dbReference type="Proteomes" id="UP001597353"/>
    </source>
</evidence>
<comment type="caution">
    <text evidence="11">The sequence shown here is derived from an EMBL/GenBank/DDBJ whole genome shotgun (WGS) entry which is preliminary data.</text>
</comment>
<evidence type="ECO:0000313" key="11">
    <source>
        <dbReference type="EMBL" id="MFD1911159.1"/>
    </source>
</evidence>
<evidence type="ECO:0000256" key="1">
    <source>
        <dbReference type="ARBA" id="ARBA00004429"/>
    </source>
</evidence>
<comment type="function">
    <text evidence="9">Part of the tripartite ATP-independent periplasmic (TRAP) transport system.</text>
</comment>
<dbReference type="RefSeq" id="WP_390259343.1">
    <property type="nucleotide sequence ID" value="NZ_JBHUGH010000002.1"/>
</dbReference>
<feature type="transmembrane region" description="Helical" evidence="9">
    <location>
        <begin position="54"/>
        <end position="72"/>
    </location>
</feature>